<accession>A0AAD7QN11</accession>
<evidence type="ECO:0008006" key="6">
    <source>
        <dbReference type="Google" id="ProtNLM"/>
    </source>
</evidence>
<feature type="compositionally biased region" description="Basic and acidic residues" evidence="1">
    <location>
        <begin position="242"/>
        <end position="259"/>
    </location>
</feature>
<feature type="region of interest" description="Disordered" evidence="1">
    <location>
        <begin position="49"/>
        <end position="68"/>
    </location>
</feature>
<feature type="region of interest" description="Disordered" evidence="1">
    <location>
        <begin position="204"/>
        <end position="317"/>
    </location>
</feature>
<protein>
    <recommendedName>
        <fullName evidence="6">Mid2 domain-containing protein</fullName>
    </recommendedName>
</protein>
<dbReference type="Proteomes" id="UP001217417">
    <property type="component" value="Unassembled WGS sequence"/>
</dbReference>
<feature type="region of interest" description="Disordered" evidence="1">
    <location>
        <begin position="137"/>
        <end position="168"/>
    </location>
</feature>
<keyword evidence="2" id="KW-0472">Membrane</keyword>
<gene>
    <name evidence="4" type="ORF">POJ06DRAFT_258829</name>
</gene>
<feature type="chain" id="PRO_5041974743" description="Mid2 domain-containing protein" evidence="3">
    <location>
        <begin position="30"/>
        <end position="351"/>
    </location>
</feature>
<dbReference type="AlphaFoldDB" id="A0AAD7QN11"/>
<keyword evidence="3" id="KW-0732">Signal</keyword>
<evidence type="ECO:0000313" key="4">
    <source>
        <dbReference type="EMBL" id="KAJ8098203.1"/>
    </source>
</evidence>
<feature type="transmembrane region" description="Helical" evidence="2">
    <location>
        <begin position="176"/>
        <end position="198"/>
    </location>
</feature>
<feature type="compositionally biased region" description="Pro residues" evidence="1">
    <location>
        <begin position="280"/>
        <end position="295"/>
    </location>
</feature>
<proteinExistence type="predicted"/>
<dbReference type="EMBL" id="JARPMG010000009">
    <property type="protein sequence ID" value="KAJ8098203.1"/>
    <property type="molecule type" value="Genomic_DNA"/>
</dbReference>
<organism evidence="4 5">
    <name type="scientific">Lipomyces tetrasporus</name>
    <dbReference type="NCBI Taxonomy" id="54092"/>
    <lineage>
        <taxon>Eukaryota</taxon>
        <taxon>Fungi</taxon>
        <taxon>Dikarya</taxon>
        <taxon>Ascomycota</taxon>
        <taxon>Saccharomycotina</taxon>
        <taxon>Lipomycetes</taxon>
        <taxon>Lipomycetales</taxon>
        <taxon>Lipomycetaceae</taxon>
        <taxon>Lipomyces</taxon>
    </lineage>
</organism>
<evidence type="ECO:0000256" key="2">
    <source>
        <dbReference type="SAM" id="Phobius"/>
    </source>
</evidence>
<keyword evidence="5" id="KW-1185">Reference proteome</keyword>
<comment type="caution">
    <text evidence="4">The sequence shown here is derived from an EMBL/GenBank/DDBJ whole genome shotgun (WGS) entry which is preliminary data.</text>
</comment>
<keyword evidence="2" id="KW-0812">Transmembrane</keyword>
<evidence type="ECO:0000256" key="3">
    <source>
        <dbReference type="SAM" id="SignalP"/>
    </source>
</evidence>
<evidence type="ECO:0000313" key="5">
    <source>
        <dbReference type="Proteomes" id="UP001217417"/>
    </source>
</evidence>
<evidence type="ECO:0000256" key="1">
    <source>
        <dbReference type="SAM" id="MobiDB-lite"/>
    </source>
</evidence>
<sequence length="351" mass="36402">MSSHPPSRTAVLVILLLSLVTCFLTPVSADSSSAYTSIITAPPNGITSIPSSLVTDDSTPSTSIRSSDGSATVSLLYSSTLVAQSTTALGPVITETNPEISSTIAYNILSTSSAASEPARSSSATAMSSVLSASTVSPDSESSLSSLPSATASDPSSNSASQISSTSSSSSRRTTILVAVIVSVAGILVIVFLVLALVHYQRRRQRNRLSSGTDHSLADTEAAGAEKPAPSASTFPPPKAPRSKDKKPQEKMEVIREESLDPSMAGPSRLSRSSSRNKTLPPPPPPPPVPPPPPAAQRNTSSPQAFGAMSRRNASIDSTIADRNRNAVIMNYSVESLLDDEIEVDSIGIAR</sequence>
<reference evidence="4" key="1">
    <citation type="submission" date="2023-03" db="EMBL/GenBank/DDBJ databases">
        <title>Near-Complete genome sequence of Lipomyces tetrasporous NRRL Y-64009, an oleaginous yeast capable of growing on lignocellulosic hydrolysates.</title>
        <authorList>
            <consortium name="Lawrence Berkeley National Laboratory"/>
            <person name="Jagtap S.S."/>
            <person name="Liu J.-J."/>
            <person name="Walukiewicz H.E."/>
            <person name="Pangilinan J."/>
            <person name="Lipzen A."/>
            <person name="Ahrendt S."/>
            <person name="Koriabine M."/>
            <person name="Cobaugh K."/>
            <person name="Salamov A."/>
            <person name="Yoshinaga Y."/>
            <person name="Ng V."/>
            <person name="Daum C."/>
            <person name="Grigoriev I.V."/>
            <person name="Slininger P.J."/>
            <person name="Dien B.S."/>
            <person name="Jin Y.-S."/>
            <person name="Rao C.V."/>
        </authorList>
    </citation>
    <scope>NUCLEOTIDE SEQUENCE</scope>
    <source>
        <strain evidence="4">NRRL Y-64009</strain>
    </source>
</reference>
<keyword evidence="2" id="KW-1133">Transmembrane helix</keyword>
<name>A0AAD7QN11_9ASCO</name>
<dbReference type="RefSeq" id="XP_056041653.1">
    <property type="nucleotide sequence ID" value="XM_056188300.1"/>
</dbReference>
<feature type="signal peptide" evidence="3">
    <location>
        <begin position="1"/>
        <end position="29"/>
    </location>
</feature>
<dbReference type="GeneID" id="80883466"/>